<keyword evidence="1" id="KW-0732">Signal</keyword>
<protein>
    <submittedName>
        <fullName evidence="2">Uncharacterized protein</fullName>
    </submittedName>
</protein>
<reference evidence="2 3" key="1">
    <citation type="submission" date="2022-01" db="EMBL/GenBank/DDBJ databases">
        <title>Dethiosulfovibrio faecalis sp. nov., a novel proteolytic, non-sulfur-reducing bacterium isolated from a marine aquaculture solid waste bioreactor.</title>
        <authorList>
            <person name="Grabowski S."/>
            <person name="Apolinario E."/>
            <person name="Schneider N."/>
            <person name="Marshall C.W."/>
            <person name="Sowers K.R."/>
        </authorList>
    </citation>
    <scope>NUCLEOTIDE SEQUENCE [LARGE SCALE GENOMIC DNA]</scope>
    <source>
        <strain evidence="2 3">DSM 12537</strain>
    </source>
</reference>
<name>A0ABS9EMW7_9BACT</name>
<accession>A0ABS9EMW7</accession>
<dbReference type="EMBL" id="JAKGUD010000005">
    <property type="protein sequence ID" value="MCF4142528.1"/>
    <property type="molecule type" value="Genomic_DNA"/>
</dbReference>
<dbReference type="Proteomes" id="UP001200430">
    <property type="component" value="Unassembled WGS sequence"/>
</dbReference>
<proteinExistence type="predicted"/>
<sequence length="178" mass="19193">MRLGYIKALAATILTLTLATPALCAVESVWGIPAGSGFDTVSSALSDRGCSLILDQSSLDFGRAREILYRGDFFGRPCMVQVYFKGGKMTTFRFSFLNKDDVASGDVGGSMLGNYSDLTLKLRSKYGYEREVVSHGGGETQTWTVDGARIVLACDGRSVSGHTTTLTYLFEEDGSVKP</sequence>
<feature type="chain" id="PRO_5046269485" evidence="1">
    <location>
        <begin position="25"/>
        <end position="178"/>
    </location>
</feature>
<dbReference type="RefSeq" id="WP_005660077.1">
    <property type="nucleotide sequence ID" value="NZ_JAKGUD010000005.1"/>
</dbReference>
<organism evidence="2 3">
    <name type="scientific">Dethiosulfovibrio marinus</name>
    <dbReference type="NCBI Taxonomy" id="133532"/>
    <lineage>
        <taxon>Bacteria</taxon>
        <taxon>Thermotogati</taxon>
        <taxon>Synergistota</taxon>
        <taxon>Synergistia</taxon>
        <taxon>Synergistales</taxon>
        <taxon>Dethiosulfovibrionaceae</taxon>
        <taxon>Dethiosulfovibrio</taxon>
    </lineage>
</organism>
<evidence type="ECO:0000313" key="3">
    <source>
        <dbReference type="Proteomes" id="UP001200430"/>
    </source>
</evidence>
<comment type="caution">
    <text evidence="2">The sequence shown here is derived from an EMBL/GenBank/DDBJ whole genome shotgun (WGS) entry which is preliminary data.</text>
</comment>
<keyword evidence="3" id="KW-1185">Reference proteome</keyword>
<evidence type="ECO:0000256" key="1">
    <source>
        <dbReference type="SAM" id="SignalP"/>
    </source>
</evidence>
<feature type="signal peptide" evidence="1">
    <location>
        <begin position="1"/>
        <end position="24"/>
    </location>
</feature>
<gene>
    <name evidence="2" type="ORF">L2W38_06845</name>
</gene>
<evidence type="ECO:0000313" key="2">
    <source>
        <dbReference type="EMBL" id="MCF4142528.1"/>
    </source>
</evidence>